<dbReference type="OrthoDB" id="9800582at2"/>
<evidence type="ECO:0000259" key="5">
    <source>
        <dbReference type="PROSITE" id="PS50305"/>
    </source>
</evidence>
<dbReference type="CDD" id="cd01407">
    <property type="entry name" value="SIR2-fam"/>
    <property type="match status" value="1"/>
</dbReference>
<dbReference type="InterPro" id="IPR003000">
    <property type="entry name" value="Sirtuin"/>
</dbReference>
<accession>E0NP08</accession>
<dbReference type="SUPFAM" id="SSF52467">
    <property type="entry name" value="DHS-like NAD/FAD-binding domain"/>
    <property type="match status" value="1"/>
</dbReference>
<dbReference type="InterPro" id="IPR026590">
    <property type="entry name" value="Ssirtuin_cat_dom"/>
</dbReference>
<dbReference type="Proteomes" id="UP000003280">
    <property type="component" value="Unassembled WGS sequence"/>
</dbReference>
<dbReference type="InterPro" id="IPR026591">
    <property type="entry name" value="Sirtuin_cat_small_dom_sf"/>
</dbReference>
<dbReference type="STRING" id="862517.HMPREF9225_1897"/>
<feature type="binding site" evidence="4">
    <location>
        <position position="150"/>
    </location>
    <ligand>
        <name>Zn(2+)</name>
        <dbReference type="ChEBI" id="CHEBI:29105"/>
    </ligand>
</feature>
<dbReference type="EC" id="2.3.1.286" evidence="1"/>
<evidence type="ECO:0000313" key="6">
    <source>
        <dbReference type="EMBL" id="EFM24476.1"/>
    </source>
</evidence>
<keyword evidence="4" id="KW-0862">Zinc</keyword>
<dbReference type="EMBL" id="AEEH01000053">
    <property type="protein sequence ID" value="EFM24476.1"/>
    <property type="molecule type" value="Genomic_DNA"/>
</dbReference>
<dbReference type="RefSeq" id="WP_008902672.1">
    <property type="nucleotide sequence ID" value="NZ_GL397071.1"/>
</dbReference>
<keyword evidence="7" id="KW-1185">Reference proteome</keyword>
<dbReference type="Gene3D" id="3.40.50.1220">
    <property type="entry name" value="TPP-binding domain"/>
    <property type="match status" value="1"/>
</dbReference>
<evidence type="ECO:0000256" key="3">
    <source>
        <dbReference type="ARBA" id="ARBA00023027"/>
    </source>
</evidence>
<evidence type="ECO:0000256" key="2">
    <source>
        <dbReference type="ARBA" id="ARBA00022679"/>
    </source>
</evidence>
<dbReference type="GO" id="GO:0070403">
    <property type="term" value="F:NAD+ binding"/>
    <property type="evidence" value="ECO:0007669"/>
    <property type="project" value="InterPro"/>
</dbReference>
<reference evidence="6 7" key="1">
    <citation type="submission" date="2010-07" db="EMBL/GenBank/DDBJ databases">
        <authorList>
            <person name="Muzny D."/>
            <person name="Qin X."/>
            <person name="Deng J."/>
            <person name="Jiang H."/>
            <person name="Liu Y."/>
            <person name="Qu J."/>
            <person name="Song X.-Z."/>
            <person name="Zhang L."/>
            <person name="Thornton R."/>
            <person name="Coyle M."/>
            <person name="Francisco L."/>
            <person name="Jackson L."/>
            <person name="Javaid M."/>
            <person name="Korchina V."/>
            <person name="Kovar C."/>
            <person name="Mata R."/>
            <person name="Mathew T."/>
            <person name="Ngo R."/>
            <person name="Nguyen L."/>
            <person name="Nguyen N."/>
            <person name="Okwuonu G."/>
            <person name="Ongeri F."/>
            <person name="Pham C."/>
            <person name="Simmons D."/>
            <person name="Wilczek-Boney K."/>
            <person name="Hale W."/>
            <person name="Jakkamsetti A."/>
            <person name="Pham P."/>
            <person name="Ruth R."/>
            <person name="San Lucas F."/>
            <person name="Warren J."/>
            <person name="Zhang J."/>
            <person name="Zhao Z."/>
            <person name="Zhou C."/>
            <person name="Zhu D."/>
            <person name="Lee S."/>
            <person name="Bess C."/>
            <person name="Blankenburg K."/>
            <person name="Forbes L."/>
            <person name="Fu Q."/>
            <person name="Gubbala S."/>
            <person name="Hirani K."/>
            <person name="Jayaseelan J.C."/>
            <person name="Lara F."/>
            <person name="Munidasa M."/>
            <person name="Palculict T."/>
            <person name="Patil S."/>
            <person name="Pu L.-L."/>
            <person name="Saada N."/>
            <person name="Tang L."/>
            <person name="Weissenberger G."/>
            <person name="Zhu Y."/>
            <person name="Hemphill L."/>
            <person name="Shang Y."/>
            <person name="Youmans B."/>
            <person name="Ayvaz T."/>
            <person name="Ross M."/>
            <person name="Santibanez J."/>
            <person name="Aqrawi P."/>
            <person name="Gross S."/>
            <person name="Joshi V."/>
            <person name="Fowler G."/>
            <person name="Nazareth L."/>
            <person name="Reid J."/>
            <person name="Worley K."/>
            <person name="Petrosino J."/>
            <person name="Highlander S."/>
            <person name="Gibbs R."/>
        </authorList>
    </citation>
    <scope>NUCLEOTIDE SEQUENCE [LARGE SCALE GENOMIC DNA]</scope>
    <source>
        <strain evidence="6 7">ATCC BAA-1640</strain>
    </source>
</reference>
<keyword evidence="6" id="KW-0378">Hydrolase</keyword>
<feature type="binding site" evidence="4">
    <location>
        <position position="125"/>
    </location>
    <ligand>
        <name>Zn(2+)</name>
        <dbReference type="ChEBI" id="CHEBI:29105"/>
    </ligand>
</feature>
<gene>
    <name evidence="6" type="ORF">HMPREF9225_1897</name>
</gene>
<dbReference type="InterPro" id="IPR029035">
    <property type="entry name" value="DHS-like_NAD/FAD-binding_dom"/>
</dbReference>
<dbReference type="Gene3D" id="3.30.1600.10">
    <property type="entry name" value="SIR2/SIRT2 'Small Domain"/>
    <property type="match status" value="1"/>
</dbReference>
<evidence type="ECO:0000256" key="4">
    <source>
        <dbReference type="PROSITE-ProRule" id="PRU00236"/>
    </source>
</evidence>
<keyword evidence="2" id="KW-0808">Transferase</keyword>
<dbReference type="GO" id="GO:0016787">
    <property type="term" value="F:hydrolase activity"/>
    <property type="evidence" value="ECO:0007669"/>
    <property type="project" value="UniProtKB-KW"/>
</dbReference>
<keyword evidence="4" id="KW-0479">Metal-binding</keyword>
<evidence type="ECO:0000256" key="1">
    <source>
        <dbReference type="ARBA" id="ARBA00012928"/>
    </source>
</evidence>
<protein>
    <recommendedName>
        <fullName evidence="1">protein acetyllysine N-acetyltransferase</fullName>
        <ecNumber evidence="1">2.3.1.286</ecNumber>
    </recommendedName>
</protein>
<dbReference type="PANTHER" id="PTHR11085:SF4">
    <property type="entry name" value="NAD-DEPENDENT PROTEIN DEACYLASE"/>
    <property type="match status" value="1"/>
</dbReference>
<dbReference type="Pfam" id="PF02146">
    <property type="entry name" value="SIR2"/>
    <property type="match status" value="1"/>
</dbReference>
<dbReference type="PANTHER" id="PTHR11085">
    <property type="entry name" value="NAD-DEPENDENT PROTEIN DEACYLASE SIRTUIN-5, MITOCHONDRIAL-RELATED"/>
    <property type="match status" value="1"/>
</dbReference>
<feature type="active site" description="Proton acceptor" evidence="4">
    <location>
        <position position="117"/>
    </location>
</feature>
<keyword evidence="3" id="KW-0520">NAD</keyword>
<dbReference type="eggNOG" id="COG0846">
    <property type="taxonomic scope" value="Bacteria"/>
</dbReference>
<feature type="binding site" evidence="4">
    <location>
        <position position="128"/>
    </location>
    <ligand>
        <name>Zn(2+)</name>
        <dbReference type="ChEBI" id="CHEBI:29105"/>
    </ligand>
</feature>
<comment type="caution">
    <text evidence="6">The sequence shown here is derived from an EMBL/GenBank/DDBJ whole genome shotgun (WGS) entry which is preliminary data.</text>
</comment>
<dbReference type="InterPro" id="IPR050134">
    <property type="entry name" value="NAD-dep_sirtuin_deacylases"/>
</dbReference>
<feature type="domain" description="Deacetylase sirtuin-type" evidence="5">
    <location>
        <begin position="1"/>
        <end position="243"/>
    </location>
</feature>
<proteinExistence type="predicted"/>
<dbReference type="PROSITE" id="PS50305">
    <property type="entry name" value="SIRTUIN"/>
    <property type="match status" value="1"/>
</dbReference>
<dbReference type="HOGENOM" id="CLU_023643_3_0_9"/>
<dbReference type="AlphaFoldDB" id="E0NP08"/>
<feature type="binding site" evidence="4">
    <location>
        <position position="153"/>
    </location>
    <ligand>
        <name>Zn(2+)</name>
        <dbReference type="ChEBI" id="CHEBI:29105"/>
    </ligand>
</feature>
<organism evidence="6 7">
    <name type="scientific">Peptoniphilus duerdenii ATCC BAA-1640</name>
    <dbReference type="NCBI Taxonomy" id="862517"/>
    <lineage>
        <taxon>Bacteria</taxon>
        <taxon>Bacillati</taxon>
        <taxon>Bacillota</taxon>
        <taxon>Tissierellia</taxon>
        <taxon>Tissierellales</taxon>
        <taxon>Peptoniphilaceae</taxon>
        <taxon>Peptoniphilus</taxon>
    </lineage>
</organism>
<dbReference type="GO" id="GO:0017136">
    <property type="term" value="F:histone deacetylase activity, NAD-dependent"/>
    <property type="evidence" value="ECO:0007669"/>
    <property type="project" value="TreeGrafter"/>
</dbReference>
<evidence type="ECO:0000313" key="7">
    <source>
        <dbReference type="Proteomes" id="UP000003280"/>
    </source>
</evidence>
<sequence length="243" mass="27195">MSIKEAAKLIKNSNGVFALTGAGISTDSGIPDFRSSTGYYQKFDPVTALSREVLMYEPERFYSEGYVILKDLFDRKPNKGHLALAKMEELGYLDGIITQNIDNLHFKAGSKNIFEVHGETRDVHCIKCGAVYPFEYLVSKVEEKEIPPKCEKCGGTVRPNVVMFGDSMPLDFQKAYTAASGKDTLIVVGSSLTVSPVNFFPEMFPHLIIINNDRTPFDYRADFVFHENSSKVLSEIVEELKIV</sequence>
<dbReference type="GO" id="GO:0046872">
    <property type="term" value="F:metal ion binding"/>
    <property type="evidence" value="ECO:0007669"/>
    <property type="project" value="UniProtKB-KW"/>
</dbReference>
<name>E0NP08_9FIRM</name>